<evidence type="ECO:0000313" key="2">
    <source>
        <dbReference type="Proteomes" id="UP000008553"/>
    </source>
</evidence>
<gene>
    <name evidence="1" type="ORF">PY07763</name>
</gene>
<keyword evidence="2" id="KW-1185">Reference proteome</keyword>
<name>Q7R726_PLAYO</name>
<sequence>MLAQHQTVLTAQILRIHALVVDEVLEQTVDMDAGLMGEHGLADDALVRGHRPAGGGRHQSGNLREMIDGDAGIDAIELVQSHHGFLDGRVTGPLPQSVDRGVHMARPGLHRHQGVGRRQAEVVVGVHLDFQIGGHGQPADALEGGHRLQQAQGVGEADPPGAGPLRRLCDLQHEVGIGAGGILTPDTDLQTGVQPPLHETVDAGQHPFAGPVHLVAEMDVRYRDRQVHPIGAAIGGRRQIPLAHPTPDHQPGR</sequence>
<accession>Q7R726</accession>
<protein>
    <submittedName>
        <fullName evidence="1">Uncharacterized protein</fullName>
    </submittedName>
</protein>
<dbReference type="InParanoid" id="Q7R726"/>
<organism evidence="1 2">
    <name type="scientific">Plasmodium yoelii yoelii</name>
    <dbReference type="NCBI Taxonomy" id="73239"/>
    <lineage>
        <taxon>Eukaryota</taxon>
        <taxon>Sar</taxon>
        <taxon>Alveolata</taxon>
        <taxon>Apicomplexa</taxon>
        <taxon>Aconoidasida</taxon>
        <taxon>Haemosporida</taxon>
        <taxon>Plasmodiidae</taxon>
        <taxon>Plasmodium</taxon>
        <taxon>Plasmodium (Vinckeia)</taxon>
    </lineage>
</organism>
<evidence type="ECO:0000313" key="1">
    <source>
        <dbReference type="EMBL" id="EAA20291.1"/>
    </source>
</evidence>
<dbReference type="EMBL" id="AABL01002912">
    <property type="protein sequence ID" value="EAA20291.1"/>
    <property type="molecule type" value="Genomic_DNA"/>
</dbReference>
<dbReference type="AlphaFoldDB" id="Q7R726"/>
<proteinExistence type="predicted"/>
<dbReference type="PaxDb" id="73239-Q7R726"/>
<comment type="caution">
    <text evidence="1">The sequence shown here is derived from an EMBL/GenBank/DDBJ whole genome shotgun (WGS) entry which is preliminary data.</text>
</comment>
<dbReference type="Proteomes" id="UP000008553">
    <property type="component" value="Unassembled WGS sequence"/>
</dbReference>
<reference evidence="1 2" key="1">
    <citation type="journal article" date="2002" name="Nature">
        <title>Genome sequence and comparative analysis of the model rodent malaria parasite Plasmodium yoelii yoelii.</title>
        <authorList>
            <person name="Carlton J.M."/>
            <person name="Angiuoli S.V."/>
            <person name="Suh B.B."/>
            <person name="Kooij T.W."/>
            <person name="Pertea M."/>
            <person name="Silva J.C."/>
            <person name="Ermolaeva M.D."/>
            <person name="Allen J.E."/>
            <person name="Selengut J.D."/>
            <person name="Koo H.L."/>
            <person name="Peterson J.D."/>
            <person name="Pop M."/>
            <person name="Kosack D.S."/>
            <person name="Shumway M.F."/>
            <person name="Bidwell S.L."/>
            <person name="Shallom S.J."/>
            <person name="van Aken S.E."/>
            <person name="Riedmuller S.B."/>
            <person name="Feldblyum T.V."/>
            <person name="Cho J.K."/>
            <person name="Quackenbush J."/>
            <person name="Sedegah M."/>
            <person name="Shoaibi A."/>
            <person name="Cummings L.M."/>
            <person name="Florens L."/>
            <person name="Yates J.R."/>
            <person name="Raine J.D."/>
            <person name="Sinden R.E."/>
            <person name="Harris M.A."/>
            <person name="Cunningham D.A."/>
            <person name="Preiser P.R."/>
            <person name="Bergman L.W."/>
            <person name="Vaidya A.B."/>
            <person name="van Lin L.H."/>
            <person name="Janse C.J."/>
            <person name="Waters A.P."/>
            <person name="Smith H.O."/>
            <person name="White O.R."/>
            <person name="Salzberg S.L."/>
            <person name="Venter J.C."/>
            <person name="Fraser C.M."/>
            <person name="Hoffman S.L."/>
            <person name="Gardner M.J."/>
            <person name="Carucci D.J."/>
        </authorList>
    </citation>
    <scope>NUCLEOTIDE SEQUENCE [LARGE SCALE GENOMIC DNA]</scope>
    <source>
        <strain evidence="1 2">17XNL</strain>
    </source>
</reference>